<evidence type="ECO:0000256" key="1">
    <source>
        <dbReference type="ARBA" id="ARBA00012528"/>
    </source>
</evidence>
<dbReference type="Gene3D" id="3.30.70.270">
    <property type="match status" value="1"/>
</dbReference>
<dbReference type="PANTHER" id="PTHR45138">
    <property type="entry name" value="REGULATORY COMPONENTS OF SENSORY TRANSDUCTION SYSTEM"/>
    <property type="match status" value="1"/>
</dbReference>
<keyword evidence="3" id="KW-1133">Transmembrane helix</keyword>
<organism evidence="5 6">
    <name type="scientific">Qipengyuania aurantiaca</name>
    <dbReference type="NCBI Taxonomy" id="2867233"/>
    <lineage>
        <taxon>Bacteria</taxon>
        <taxon>Pseudomonadati</taxon>
        <taxon>Pseudomonadota</taxon>
        <taxon>Alphaproteobacteria</taxon>
        <taxon>Sphingomonadales</taxon>
        <taxon>Erythrobacteraceae</taxon>
        <taxon>Qipengyuania</taxon>
    </lineage>
</organism>
<dbReference type="SMART" id="SM00267">
    <property type="entry name" value="GGDEF"/>
    <property type="match status" value="1"/>
</dbReference>
<dbReference type="InterPro" id="IPR029787">
    <property type="entry name" value="Nucleotide_cyclase"/>
</dbReference>
<comment type="catalytic activity">
    <reaction evidence="2">
        <text>2 GTP = 3',3'-c-di-GMP + 2 diphosphate</text>
        <dbReference type="Rhea" id="RHEA:24898"/>
        <dbReference type="ChEBI" id="CHEBI:33019"/>
        <dbReference type="ChEBI" id="CHEBI:37565"/>
        <dbReference type="ChEBI" id="CHEBI:58805"/>
        <dbReference type="EC" id="2.7.7.65"/>
    </reaction>
</comment>
<evidence type="ECO:0000259" key="4">
    <source>
        <dbReference type="PROSITE" id="PS50887"/>
    </source>
</evidence>
<evidence type="ECO:0000313" key="5">
    <source>
        <dbReference type="EMBL" id="QZD91027.1"/>
    </source>
</evidence>
<dbReference type="Pfam" id="PF00990">
    <property type="entry name" value="GGDEF"/>
    <property type="match status" value="1"/>
</dbReference>
<dbReference type="NCBIfam" id="TIGR00254">
    <property type="entry name" value="GGDEF"/>
    <property type="match status" value="1"/>
</dbReference>
<feature type="transmembrane region" description="Helical" evidence="3">
    <location>
        <begin position="127"/>
        <end position="144"/>
    </location>
</feature>
<protein>
    <recommendedName>
        <fullName evidence="1">diguanylate cyclase</fullName>
        <ecNumber evidence="1">2.7.7.65</ecNumber>
    </recommendedName>
</protein>
<dbReference type="InterPro" id="IPR043128">
    <property type="entry name" value="Rev_trsase/Diguanyl_cyclase"/>
</dbReference>
<evidence type="ECO:0000313" key="6">
    <source>
        <dbReference type="Proteomes" id="UP000824281"/>
    </source>
</evidence>
<sequence>MEGPAHTAGHDATASGAALLSAVSPDASAGTLAALVDDQVDRILPFLFALGMGVTLASIAIDVLIVPAFILTAAGLKTGLVMTQQALGLALPRRMRRARKALLGSSLIAFGMVTATIAGWAPAPHNVFHMLGTVLVLGIATPILPLSPRESAVFVGMYLACSLAVLWFSADNAQLFTAMAIVFLIVGIAAWMLARRMWTLQTDNIELAEARWRRVEELAHANRQLEQLASHDPLTGLANRRHCSETFGKRYGPGTDGEGQSVAVFMIDIDHFKNFNDRWGHQAGDECLRSVGEALSMIARKHSGLAARFGGEEFVVLLEPLDGANPITLAEEMRSAISHIEIPMREDQETASCTVSIGIAVHGAAGAPDLGMLLSTADRALYNAKRAGRDRCELAA</sequence>
<keyword evidence="3" id="KW-0472">Membrane</keyword>
<feature type="transmembrane region" description="Helical" evidence="3">
    <location>
        <begin position="151"/>
        <end position="169"/>
    </location>
</feature>
<feature type="transmembrane region" description="Helical" evidence="3">
    <location>
        <begin position="43"/>
        <end position="76"/>
    </location>
</feature>
<evidence type="ECO:0000256" key="2">
    <source>
        <dbReference type="ARBA" id="ARBA00034247"/>
    </source>
</evidence>
<dbReference type="SUPFAM" id="SSF55073">
    <property type="entry name" value="Nucleotide cyclase"/>
    <property type="match status" value="1"/>
</dbReference>
<dbReference type="PANTHER" id="PTHR45138:SF9">
    <property type="entry name" value="DIGUANYLATE CYCLASE DGCM-RELATED"/>
    <property type="match status" value="1"/>
</dbReference>
<accession>A0ABX8ZTW8</accession>
<dbReference type="InterPro" id="IPR050469">
    <property type="entry name" value="Diguanylate_Cyclase"/>
</dbReference>
<reference evidence="5 6" key="1">
    <citation type="submission" date="2021-08" db="EMBL/GenBank/DDBJ databases">
        <title>Comparative Genomics Analysis of the Genus Qipengyuania Reveals Extensive Genetic Diversity and Metabolic Versatility, Including the Description of Fifteen Novel Species.</title>
        <authorList>
            <person name="Liu Y."/>
        </authorList>
    </citation>
    <scope>NUCLEOTIDE SEQUENCE [LARGE SCALE GENOMIC DNA]</scope>
    <source>
        <strain evidence="5 6">1NDH13</strain>
    </source>
</reference>
<name>A0ABX8ZTW8_9SPHN</name>
<gene>
    <name evidence="5" type="ORF">K3148_06490</name>
</gene>
<keyword evidence="3" id="KW-0812">Transmembrane</keyword>
<dbReference type="CDD" id="cd01949">
    <property type="entry name" value="GGDEF"/>
    <property type="match status" value="1"/>
</dbReference>
<dbReference type="Proteomes" id="UP000824281">
    <property type="component" value="Chromosome"/>
</dbReference>
<dbReference type="PROSITE" id="PS50887">
    <property type="entry name" value="GGDEF"/>
    <property type="match status" value="1"/>
</dbReference>
<feature type="transmembrane region" description="Helical" evidence="3">
    <location>
        <begin position="175"/>
        <end position="194"/>
    </location>
</feature>
<dbReference type="EMBL" id="CP081295">
    <property type="protein sequence ID" value="QZD91027.1"/>
    <property type="molecule type" value="Genomic_DNA"/>
</dbReference>
<feature type="transmembrane region" description="Helical" evidence="3">
    <location>
        <begin position="101"/>
        <end position="121"/>
    </location>
</feature>
<dbReference type="InterPro" id="IPR000160">
    <property type="entry name" value="GGDEF_dom"/>
</dbReference>
<dbReference type="RefSeq" id="WP_221426486.1">
    <property type="nucleotide sequence ID" value="NZ_CP081295.1"/>
</dbReference>
<keyword evidence="6" id="KW-1185">Reference proteome</keyword>
<proteinExistence type="predicted"/>
<dbReference type="EC" id="2.7.7.65" evidence="1"/>
<evidence type="ECO:0000256" key="3">
    <source>
        <dbReference type="SAM" id="Phobius"/>
    </source>
</evidence>
<feature type="domain" description="GGDEF" evidence="4">
    <location>
        <begin position="260"/>
        <end position="396"/>
    </location>
</feature>